<feature type="chain" id="PRO_5046927449" evidence="1">
    <location>
        <begin position="21"/>
        <end position="134"/>
    </location>
</feature>
<name>A0ABP0SQF7_9DINO</name>
<feature type="signal peptide" evidence="1">
    <location>
        <begin position="1"/>
        <end position="20"/>
    </location>
</feature>
<sequence length="134" mass="13396">MLRDCLGEVQVLAILGVAMTGLLKGCGCDGDKLTTCAMTTAVASGAACGETQYSRVMSGGSTVAACCQAIKEAQDCYLTEGCGCNTECAADDAPTLCPATGKLRDPMSFWAGVMAGLNKGGETCASVGVSATTC</sequence>
<dbReference type="EMBL" id="CAXAMM010044417">
    <property type="protein sequence ID" value="CAK9114617.1"/>
    <property type="molecule type" value="Genomic_DNA"/>
</dbReference>
<protein>
    <submittedName>
        <fullName evidence="2">Uncharacterized protein</fullName>
    </submittedName>
</protein>
<evidence type="ECO:0000313" key="2">
    <source>
        <dbReference type="EMBL" id="CAK9114617.1"/>
    </source>
</evidence>
<keyword evidence="1" id="KW-0732">Signal</keyword>
<gene>
    <name evidence="2" type="ORF">SCF082_LOCUS53078</name>
</gene>
<evidence type="ECO:0000256" key="1">
    <source>
        <dbReference type="SAM" id="SignalP"/>
    </source>
</evidence>
<comment type="caution">
    <text evidence="2">The sequence shown here is derived from an EMBL/GenBank/DDBJ whole genome shotgun (WGS) entry which is preliminary data.</text>
</comment>
<accession>A0ABP0SQF7</accession>
<keyword evidence="3" id="KW-1185">Reference proteome</keyword>
<organism evidence="2 3">
    <name type="scientific">Durusdinium trenchii</name>
    <dbReference type="NCBI Taxonomy" id="1381693"/>
    <lineage>
        <taxon>Eukaryota</taxon>
        <taxon>Sar</taxon>
        <taxon>Alveolata</taxon>
        <taxon>Dinophyceae</taxon>
        <taxon>Suessiales</taxon>
        <taxon>Symbiodiniaceae</taxon>
        <taxon>Durusdinium</taxon>
    </lineage>
</organism>
<dbReference type="Proteomes" id="UP001642464">
    <property type="component" value="Unassembled WGS sequence"/>
</dbReference>
<reference evidence="2 3" key="1">
    <citation type="submission" date="2024-02" db="EMBL/GenBank/DDBJ databases">
        <authorList>
            <person name="Chen Y."/>
            <person name="Shah S."/>
            <person name="Dougan E. K."/>
            <person name="Thang M."/>
            <person name="Chan C."/>
        </authorList>
    </citation>
    <scope>NUCLEOTIDE SEQUENCE [LARGE SCALE GENOMIC DNA]</scope>
</reference>
<evidence type="ECO:0000313" key="3">
    <source>
        <dbReference type="Proteomes" id="UP001642464"/>
    </source>
</evidence>
<proteinExistence type="predicted"/>